<accession>K9VYF7</accession>
<evidence type="ECO:0000313" key="1">
    <source>
        <dbReference type="EMBL" id="AFZ12559.1"/>
    </source>
</evidence>
<protein>
    <submittedName>
        <fullName evidence="1">Uncharacterized protein</fullName>
    </submittedName>
</protein>
<dbReference type="HOGENOM" id="CLU_078458_0_0_3"/>
<gene>
    <name evidence="1" type="ORF">Cri9333_1671</name>
</gene>
<dbReference type="Proteomes" id="UP000010472">
    <property type="component" value="Chromosome"/>
</dbReference>
<dbReference type="AlphaFoldDB" id="K9VYF7"/>
<dbReference type="RefSeq" id="WP_015202679.1">
    <property type="nucleotide sequence ID" value="NC_019753.1"/>
</dbReference>
<dbReference type="KEGG" id="cep:Cri9333_1671"/>
<keyword evidence="2" id="KW-1185">Reference proteome</keyword>
<reference evidence="1 2" key="1">
    <citation type="submission" date="2012-06" db="EMBL/GenBank/DDBJ databases">
        <title>Finished chromosome of genome of Crinalium epipsammum PCC 9333.</title>
        <authorList>
            <consortium name="US DOE Joint Genome Institute"/>
            <person name="Gugger M."/>
            <person name="Coursin T."/>
            <person name="Rippka R."/>
            <person name="Tandeau De Marsac N."/>
            <person name="Huntemann M."/>
            <person name="Wei C.-L."/>
            <person name="Han J."/>
            <person name="Detter J.C."/>
            <person name="Han C."/>
            <person name="Tapia R."/>
            <person name="Davenport K."/>
            <person name="Daligault H."/>
            <person name="Erkkila T."/>
            <person name="Gu W."/>
            <person name="Munk A.C.C."/>
            <person name="Teshima H."/>
            <person name="Xu Y."/>
            <person name="Chain P."/>
            <person name="Chen A."/>
            <person name="Krypides N."/>
            <person name="Mavromatis K."/>
            <person name="Markowitz V."/>
            <person name="Szeto E."/>
            <person name="Ivanova N."/>
            <person name="Mikhailova N."/>
            <person name="Ovchinnikova G."/>
            <person name="Pagani I."/>
            <person name="Pati A."/>
            <person name="Goodwin L."/>
            <person name="Peters L."/>
            <person name="Pitluck S."/>
            <person name="Woyke T."/>
            <person name="Kerfeld C."/>
        </authorList>
    </citation>
    <scope>NUCLEOTIDE SEQUENCE [LARGE SCALE GENOMIC DNA]</scope>
    <source>
        <strain evidence="1 2">PCC 9333</strain>
    </source>
</reference>
<evidence type="ECO:0000313" key="2">
    <source>
        <dbReference type="Proteomes" id="UP000010472"/>
    </source>
</evidence>
<sequence length="308" mass="33286">MAPSQSALADITIFAEDSSSNVPSFQPPEIYPEIPNVLNYGFGVANLGIGMVNLDQAEIGFGKEVAKNSRLTNEVDASPDAAQASLQSDPLDSPHPVPWKWVLDTHAEVTANGGSGVRYYRTRSVVSPDGEYAAYSRIQIDAEPELYRSRVSSVMFLENLKTGELQKLSASSPVVEHSLVEGNQNSPGSIAVLMPVSWSATGSRLLARQLEGLFSTSDASDYAVVWDRETNTISTVSPQESEYSTAVLLGWSQSNPGQVLFRAGNLGDEQWPQWAVDMKGQTVAASDDQPVLAGKLVKFLWAGPQAHW</sequence>
<organism evidence="1 2">
    <name type="scientific">Crinalium epipsammum PCC 9333</name>
    <dbReference type="NCBI Taxonomy" id="1173022"/>
    <lineage>
        <taxon>Bacteria</taxon>
        <taxon>Bacillati</taxon>
        <taxon>Cyanobacteriota</taxon>
        <taxon>Cyanophyceae</taxon>
        <taxon>Gomontiellales</taxon>
        <taxon>Gomontiellaceae</taxon>
        <taxon>Crinalium</taxon>
    </lineage>
</organism>
<dbReference type="EMBL" id="CP003620">
    <property type="protein sequence ID" value="AFZ12559.1"/>
    <property type="molecule type" value="Genomic_DNA"/>
</dbReference>
<proteinExistence type="predicted"/>
<name>K9VYF7_9CYAN</name>
<dbReference type="eggNOG" id="ENOG502ZAVG">
    <property type="taxonomic scope" value="Bacteria"/>
</dbReference>